<accession>A0A815H8W3</accession>
<dbReference type="OrthoDB" id="10343847at2759"/>
<dbReference type="Gene3D" id="3.90.176.10">
    <property type="entry name" value="Toxin ADP-ribosyltransferase, Chain A, domain 1"/>
    <property type="match status" value="1"/>
</dbReference>
<gene>
    <name evidence="1" type="ORF">RFH988_LOCUS32161</name>
</gene>
<evidence type="ECO:0000313" key="1">
    <source>
        <dbReference type="EMBL" id="CAF1348323.1"/>
    </source>
</evidence>
<dbReference type="EMBL" id="CAJNOO010003647">
    <property type="protein sequence ID" value="CAF1348323.1"/>
    <property type="molecule type" value="Genomic_DNA"/>
</dbReference>
<name>A0A815H8W3_9BILA</name>
<evidence type="ECO:0000313" key="2">
    <source>
        <dbReference type="Proteomes" id="UP000663882"/>
    </source>
</evidence>
<reference evidence="1" key="1">
    <citation type="submission" date="2021-02" db="EMBL/GenBank/DDBJ databases">
        <authorList>
            <person name="Nowell W R."/>
        </authorList>
    </citation>
    <scope>NUCLEOTIDE SEQUENCE</scope>
</reference>
<dbReference type="AlphaFoldDB" id="A0A815H8W3"/>
<organism evidence="1 2">
    <name type="scientific">Rotaria sordida</name>
    <dbReference type="NCBI Taxonomy" id="392033"/>
    <lineage>
        <taxon>Eukaryota</taxon>
        <taxon>Metazoa</taxon>
        <taxon>Spiralia</taxon>
        <taxon>Gnathifera</taxon>
        <taxon>Rotifera</taxon>
        <taxon>Eurotatoria</taxon>
        <taxon>Bdelloidea</taxon>
        <taxon>Philodinida</taxon>
        <taxon>Philodinidae</taxon>
        <taxon>Rotaria</taxon>
    </lineage>
</organism>
<dbReference type="Proteomes" id="UP000663882">
    <property type="component" value="Unassembled WGS sequence"/>
</dbReference>
<protein>
    <submittedName>
        <fullName evidence="1">Uncharacterized protein</fullName>
    </submittedName>
</protein>
<sequence>MTPAHQRSRSETPILTPETQIPRIETPIMTPEPVIIKTQRRVQTPEPVIMKTQRRVQTPEPVIMKTQRPVKTPEPVIIKTQRPVKTPEPLIVSNQAKNPPVNQDLFNLSRFCKLSISQTNPLDIIADYLNEPLTSLEEALQPFHGQIDQLANNMKKAKTECLYPSKHHLTRDESAAIYIYTMKWKNKCVYDHLEAAWKSHDRLTMKPWFKYLRLFRSALDKLPDTEKEIWQGIPYDQNLLKKLNLKTGALYSTLGLCLLSPNEIKDYLQKDTDDKVILIGYKSVHGKSITEYSVNKNTTYLIWPGTQLGASSSKTKLSTKSSDIQQNSPANNTNAWTIHPNTRVGVDNFMEITEDGSVTMHLIGLPDTLPSSADNNTKIEIHFVCINRNHRHLSVMQHSIMLQTNILFFAMNVINKRTHCRNVNYSYIRSS</sequence>
<comment type="caution">
    <text evidence="1">The sequence shown here is derived from an EMBL/GenBank/DDBJ whole genome shotgun (WGS) entry which is preliminary data.</text>
</comment>
<proteinExistence type="predicted"/>